<dbReference type="AlphaFoldDB" id="A0A822AAW4"/>
<keyword evidence="2" id="KW-1185">Reference proteome</keyword>
<evidence type="ECO:0000313" key="1">
    <source>
        <dbReference type="EMBL" id="CAF4995583.1"/>
    </source>
</evidence>
<gene>
    <name evidence="1" type="ORF">UJA718_LOCUS50059</name>
</gene>
<reference evidence="1" key="1">
    <citation type="submission" date="2021-02" db="EMBL/GenBank/DDBJ databases">
        <authorList>
            <person name="Nowell W R."/>
        </authorList>
    </citation>
    <scope>NUCLEOTIDE SEQUENCE</scope>
</reference>
<dbReference type="EMBL" id="CAJOBP010108364">
    <property type="protein sequence ID" value="CAF4995583.1"/>
    <property type="molecule type" value="Genomic_DNA"/>
</dbReference>
<accession>A0A822AAW4</accession>
<organism evidence="1 2">
    <name type="scientific">Rotaria socialis</name>
    <dbReference type="NCBI Taxonomy" id="392032"/>
    <lineage>
        <taxon>Eukaryota</taxon>
        <taxon>Metazoa</taxon>
        <taxon>Spiralia</taxon>
        <taxon>Gnathifera</taxon>
        <taxon>Rotifera</taxon>
        <taxon>Eurotatoria</taxon>
        <taxon>Bdelloidea</taxon>
        <taxon>Philodinida</taxon>
        <taxon>Philodinidae</taxon>
        <taxon>Rotaria</taxon>
    </lineage>
</organism>
<feature type="non-terminal residue" evidence="1">
    <location>
        <position position="47"/>
    </location>
</feature>
<dbReference type="Proteomes" id="UP000663873">
    <property type="component" value="Unassembled WGS sequence"/>
</dbReference>
<sequence>MTEGVTTTSDDMQDTFSLRDQSSKQYTVKLTTAALVIQLQTDDNREQ</sequence>
<proteinExistence type="predicted"/>
<comment type="caution">
    <text evidence="1">The sequence shown here is derived from an EMBL/GenBank/DDBJ whole genome shotgun (WGS) entry which is preliminary data.</text>
</comment>
<protein>
    <submittedName>
        <fullName evidence="1">Uncharacterized protein</fullName>
    </submittedName>
</protein>
<name>A0A822AAW4_9BILA</name>
<evidence type="ECO:0000313" key="2">
    <source>
        <dbReference type="Proteomes" id="UP000663873"/>
    </source>
</evidence>